<feature type="region of interest" description="Disordered" evidence="1">
    <location>
        <begin position="135"/>
        <end position="160"/>
    </location>
</feature>
<dbReference type="EMBL" id="OX459957">
    <property type="protein sequence ID" value="CAI9163877.1"/>
    <property type="molecule type" value="Genomic_DNA"/>
</dbReference>
<proteinExistence type="predicted"/>
<feature type="region of interest" description="Disordered" evidence="1">
    <location>
        <begin position="97"/>
        <end position="119"/>
    </location>
</feature>
<gene>
    <name evidence="2" type="ORF">MRATA1EN1_LOCUS12839</name>
</gene>
<reference evidence="2" key="1">
    <citation type="submission" date="2023-04" db="EMBL/GenBank/DDBJ databases">
        <authorList>
            <consortium name="ELIXIR-Norway"/>
        </authorList>
    </citation>
    <scope>NUCLEOTIDE SEQUENCE [LARGE SCALE GENOMIC DNA]</scope>
</reference>
<organism evidence="2 3">
    <name type="scientific">Rangifer tarandus platyrhynchus</name>
    <name type="common">Svalbard reindeer</name>
    <dbReference type="NCBI Taxonomy" id="3082113"/>
    <lineage>
        <taxon>Eukaryota</taxon>
        <taxon>Metazoa</taxon>
        <taxon>Chordata</taxon>
        <taxon>Craniata</taxon>
        <taxon>Vertebrata</taxon>
        <taxon>Euteleostomi</taxon>
        <taxon>Mammalia</taxon>
        <taxon>Eutheria</taxon>
        <taxon>Laurasiatheria</taxon>
        <taxon>Artiodactyla</taxon>
        <taxon>Ruminantia</taxon>
        <taxon>Pecora</taxon>
        <taxon>Cervidae</taxon>
        <taxon>Odocoileinae</taxon>
        <taxon>Rangifer</taxon>
    </lineage>
</organism>
<evidence type="ECO:0000256" key="1">
    <source>
        <dbReference type="SAM" id="MobiDB-lite"/>
    </source>
</evidence>
<accession>A0ABN8YQM6</accession>
<evidence type="ECO:0000313" key="3">
    <source>
        <dbReference type="Proteomes" id="UP001176941"/>
    </source>
</evidence>
<evidence type="ECO:0000313" key="2">
    <source>
        <dbReference type="EMBL" id="CAI9163877.1"/>
    </source>
</evidence>
<keyword evidence="3" id="KW-1185">Reference proteome</keyword>
<sequence length="160" mass="17081">MQLEGSFRNVILRTIGRNSASKRGHQAGTTHFSPFIHFPLVSAPAPPTMLGQSAVCSSLTPRARRKQSDVCCLRPSWIWAPRSLKHLPEPCASVRCTEPRDGQTGLDPSPASPPTGHALQANRFDSLTLSGCPSMGLTGGSDGKESAGNARVIKTNAHRD</sequence>
<protein>
    <submittedName>
        <fullName evidence="2">Uncharacterized protein</fullName>
    </submittedName>
</protein>
<dbReference type="Proteomes" id="UP001176941">
    <property type="component" value="Chromosome 21"/>
</dbReference>
<name>A0ABN8YQM6_RANTA</name>